<protein>
    <submittedName>
        <fullName evidence="2">Transcriptional regulator</fullName>
    </submittedName>
</protein>
<dbReference type="CDD" id="cd00093">
    <property type="entry name" value="HTH_XRE"/>
    <property type="match status" value="1"/>
</dbReference>
<gene>
    <name evidence="2" type="ORF">GCM10007901_27190</name>
</gene>
<name>A0ABQ5XQ84_9GAMM</name>
<dbReference type="InterPro" id="IPR010982">
    <property type="entry name" value="Lambda_DNA-bd_dom_sf"/>
</dbReference>
<accession>A0ABQ5XQ84</accession>
<evidence type="ECO:0000259" key="1">
    <source>
        <dbReference type="PROSITE" id="PS50943"/>
    </source>
</evidence>
<dbReference type="NCBIfam" id="TIGR02612">
    <property type="entry name" value="mob_myst_A"/>
    <property type="match status" value="1"/>
</dbReference>
<keyword evidence="3" id="KW-1185">Reference proteome</keyword>
<dbReference type="EMBL" id="BSOB01000025">
    <property type="protein sequence ID" value="GLQ93768.1"/>
    <property type="molecule type" value="Genomic_DNA"/>
</dbReference>
<dbReference type="PROSITE" id="PS50943">
    <property type="entry name" value="HTH_CROC1"/>
    <property type="match status" value="1"/>
</dbReference>
<evidence type="ECO:0000313" key="2">
    <source>
        <dbReference type="EMBL" id="GLQ93768.1"/>
    </source>
</evidence>
<dbReference type="SUPFAM" id="SSF47413">
    <property type="entry name" value="lambda repressor-like DNA-binding domains"/>
    <property type="match status" value="1"/>
</dbReference>
<dbReference type="RefSeq" id="WP_284321471.1">
    <property type="nucleotide sequence ID" value="NZ_BSOB01000025.1"/>
</dbReference>
<dbReference type="SMART" id="SM00530">
    <property type="entry name" value="HTH_XRE"/>
    <property type="match status" value="1"/>
</dbReference>
<dbReference type="Gene3D" id="1.10.260.40">
    <property type="entry name" value="lambda repressor-like DNA-binding domains"/>
    <property type="match status" value="1"/>
</dbReference>
<reference evidence="3" key="1">
    <citation type="journal article" date="2019" name="Int. J. Syst. Evol. Microbiol.">
        <title>The Global Catalogue of Microorganisms (GCM) 10K type strain sequencing project: providing services to taxonomists for standard genome sequencing and annotation.</title>
        <authorList>
            <consortium name="The Broad Institute Genomics Platform"/>
            <consortium name="The Broad Institute Genome Sequencing Center for Infectious Disease"/>
            <person name="Wu L."/>
            <person name="Ma J."/>
        </authorList>
    </citation>
    <scope>NUCLEOTIDE SEQUENCE [LARGE SCALE GENOMIC DNA]</scope>
    <source>
        <strain evidence="3">NBRC 111980</strain>
    </source>
</reference>
<organism evidence="2 3">
    <name type="scientific">Dyella acidisoli</name>
    <dbReference type="NCBI Taxonomy" id="1867834"/>
    <lineage>
        <taxon>Bacteria</taxon>
        <taxon>Pseudomonadati</taxon>
        <taxon>Pseudomonadota</taxon>
        <taxon>Gammaproteobacteria</taxon>
        <taxon>Lysobacterales</taxon>
        <taxon>Rhodanobacteraceae</taxon>
        <taxon>Dyella</taxon>
    </lineage>
</organism>
<feature type="domain" description="HTH cro/C1-type" evidence="1">
    <location>
        <begin position="37"/>
        <end position="93"/>
    </location>
</feature>
<dbReference type="InterPro" id="IPR013435">
    <property type="entry name" value="Mobile_mystery_prot_A"/>
</dbReference>
<dbReference type="Pfam" id="PF01381">
    <property type="entry name" value="HTH_3"/>
    <property type="match status" value="1"/>
</dbReference>
<dbReference type="InterPro" id="IPR001387">
    <property type="entry name" value="Cro/C1-type_HTH"/>
</dbReference>
<evidence type="ECO:0000313" key="3">
    <source>
        <dbReference type="Proteomes" id="UP001156670"/>
    </source>
</evidence>
<comment type="caution">
    <text evidence="2">The sequence shown here is derived from an EMBL/GenBank/DDBJ whole genome shotgun (WGS) entry which is preliminary data.</text>
</comment>
<proteinExistence type="predicted"/>
<dbReference type="Proteomes" id="UP001156670">
    <property type="component" value="Unassembled WGS sequence"/>
</dbReference>
<sequence length="154" mass="17063">MKKAISTAAKARKNLDIRLGEGQALRQKLARPNQGWIRAIRQALGMTAEQLGHRMGITQATLSGLEASEINGAIRLATLRKAAEAMNCTLVYALVPNTSLEDIVQGQARKVAAEQLKPVEHTMLLENQSLHGGVREEFLQSYVENEIDFSKLWR</sequence>